<reference evidence="2" key="1">
    <citation type="submission" date="2020-05" db="EMBL/GenBank/DDBJ databases">
        <authorList>
            <person name="Chiriac C."/>
            <person name="Salcher M."/>
            <person name="Ghai R."/>
            <person name="Kavagutti S V."/>
        </authorList>
    </citation>
    <scope>NUCLEOTIDE SEQUENCE</scope>
</reference>
<name>A0A6J7RXS3_9ZZZZ</name>
<accession>A0A6J7RXS3</accession>
<proteinExistence type="predicted"/>
<dbReference type="AlphaFoldDB" id="A0A6J7RXS3"/>
<feature type="transmembrane region" description="Helical" evidence="1">
    <location>
        <begin position="51"/>
        <end position="76"/>
    </location>
</feature>
<feature type="transmembrane region" description="Helical" evidence="1">
    <location>
        <begin position="26"/>
        <end position="45"/>
    </location>
</feature>
<dbReference type="InterPro" id="IPR021443">
    <property type="entry name" value="DUF3093"/>
</dbReference>
<protein>
    <submittedName>
        <fullName evidence="2">Unannotated protein</fullName>
    </submittedName>
</protein>
<dbReference type="Pfam" id="PF11292">
    <property type="entry name" value="DUF3093"/>
    <property type="match status" value="1"/>
</dbReference>
<keyword evidence="1" id="KW-0472">Membrane</keyword>
<evidence type="ECO:0000256" key="1">
    <source>
        <dbReference type="SAM" id="Phobius"/>
    </source>
</evidence>
<organism evidence="2">
    <name type="scientific">freshwater metagenome</name>
    <dbReference type="NCBI Taxonomy" id="449393"/>
    <lineage>
        <taxon>unclassified sequences</taxon>
        <taxon>metagenomes</taxon>
        <taxon>ecological metagenomes</taxon>
    </lineage>
</organism>
<keyword evidence="1" id="KW-1133">Transmembrane helix</keyword>
<keyword evidence="1" id="KW-0812">Transmembrane</keyword>
<dbReference type="EMBL" id="CAFBPU010000024">
    <property type="protein sequence ID" value="CAB5033714.1"/>
    <property type="molecule type" value="Genomic_DNA"/>
</dbReference>
<gene>
    <name evidence="2" type="ORF">UFOPK4150_01278</name>
</gene>
<sequence length="165" mass="17879">MTEPGNADEGLDGSVVAFHERVYAPWPAWLVSIVLTGSVAIAYGYPLGARVGIVTFVVGQGLATWWLIATAPLVVVDDLVFRAGRARLPLRYVSRIAPLDASQTREARGPLADPRAYLCTRGWTSRSVLVEVDDPDDPHPYWLISTRRGLELAPVLAAARDSAKA</sequence>
<evidence type="ECO:0000313" key="2">
    <source>
        <dbReference type="EMBL" id="CAB5033714.1"/>
    </source>
</evidence>